<dbReference type="Gramene" id="KJB46061">
    <property type="protein sequence ID" value="KJB46061"/>
    <property type="gene ID" value="B456_007G346600"/>
</dbReference>
<feature type="transmembrane region" description="Helical" evidence="1">
    <location>
        <begin position="46"/>
        <end position="65"/>
    </location>
</feature>
<name>A0A0D2SVK9_GOSRA</name>
<evidence type="ECO:0000313" key="2">
    <source>
        <dbReference type="EMBL" id="KJB46061.1"/>
    </source>
</evidence>
<proteinExistence type="predicted"/>
<keyword evidence="3" id="KW-1185">Reference proteome</keyword>
<accession>A0A0D2SVK9</accession>
<gene>
    <name evidence="2" type="ORF">B456_007G346600</name>
</gene>
<organism evidence="2 3">
    <name type="scientific">Gossypium raimondii</name>
    <name type="common">Peruvian cotton</name>
    <name type="synonym">Gossypium klotzschianum subsp. raimondii</name>
    <dbReference type="NCBI Taxonomy" id="29730"/>
    <lineage>
        <taxon>Eukaryota</taxon>
        <taxon>Viridiplantae</taxon>
        <taxon>Streptophyta</taxon>
        <taxon>Embryophyta</taxon>
        <taxon>Tracheophyta</taxon>
        <taxon>Spermatophyta</taxon>
        <taxon>Magnoliopsida</taxon>
        <taxon>eudicotyledons</taxon>
        <taxon>Gunneridae</taxon>
        <taxon>Pentapetalae</taxon>
        <taxon>rosids</taxon>
        <taxon>malvids</taxon>
        <taxon>Malvales</taxon>
        <taxon>Malvaceae</taxon>
        <taxon>Malvoideae</taxon>
        <taxon>Gossypium</taxon>
    </lineage>
</organism>
<keyword evidence="1" id="KW-0812">Transmembrane</keyword>
<keyword evidence="1" id="KW-1133">Transmembrane helix</keyword>
<dbReference type="EMBL" id="CM001746">
    <property type="protein sequence ID" value="KJB46061.1"/>
    <property type="molecule type" value="Genomic_DNA"/>
</dbReference>
<protein>
    <submittedName>
        <fullName evidence="2">Uncharacterized protein</fullName>
    </submittedName>
</protein>
<dbReference type="Proteomes" id="UP000032304">
    <property type="component" value="Chromosome 7"/>
</dbReference>
<evidence type="ECO:0000256" key="1">
    <source>
        <dbReference type="SAM" id="Phobius"/>
    </source>
</evidence>
<evidence type="ECO:0000313" key="3">
    <source>
        <dbReference type="Proteomes" id="UP000032304"/>
    </source>
</evidence>
<dbReference type="AlphaFoldDB" id="A0A0D2SVK9"/>
<reference evidence="2 3" key="1">
    <citation type="journal article" date="2012" name="Nature">
        <title>Repeated polyploidization of Gossypium genomes and the evolution of spinnable cotton fibres.</title>
        <authorList>
            <person name="Paterson A.H."/>
            <person name="Wendel J.F."/>
            <person name="Gundlach H."/>
            <person name="Guo H."/>
            <person name="Jenkins J."/>
            <person name="Jin D."/>
            <person name="Llewellyn D."/>
            <person name="Showmaker K.C."/>
            <person name="Shu S."/>
            <person name="Udall J."/>
            <person name="Yoo M.J."/>
            <person name="Byers R."/>
            <person name="Chen W."/>
            <person name="Doron-Faigenboim A."/>
            <person name="Duke M.V."/>
            <person name="Gong L."/>
            <person name="Grimwood J."/>
            <person name="Grover C."/>
            <person name="Grupp K."/>
            <person name="Hu G."/>
            <person name="Lee T.H."/>
            <person name="Li J."/>
            <person name="Lin L."/>
            <person name="Liu T."/>
            <person name="Marler B.S."/>
            <person name="Page J.T."/>
            <person name="Roberts A.W."/>
            <person name="Romanel E."/>
            <person name="Sanders W.S."/>
            <person name="Szadkowski E."/>
            <person name="Tan X."/>
            <person name="Tang H."/>
            <person name="Xu C."/>
            <person name="Wang J."/>
            <person name="Wang Z."/>
            <person name="Zhang D."/>
            <person name="Zhang L."/>
            <person name="Ashrafi H."/>
            <person name="Bedon F."/>
            <person name="Bowers J.E."/>
            <person name="Brubaker C.L."/>
            <person name="Chee P.W."/>
            <person name="Das S."/>
            <person name="Gingle A.R."/>
            <person name="Haigler C.H."/>
            <person name="Harker D."/>
            <person name="Hoffmann L.V."/>
            <person name="Hovav R."/>
            <person name="Jones D.C."/>
            <person name="Lemke C."/>
            <person name="Mansoor S."/>
            <person name="ur Rahman M."/>
            <person name="Rainville L.N."/>
            <person name="Rambani A."/>
            <person name="Reddy U.K."/>
            <person name="Rong J.K."/>
            <person name="Saranga Y."/>
            <person name="Scheffler B.E."/>
            <person name="Scheffler J.A."/>
            <person name="Stelly D.M."/>
            <person name="Triplett B.A."/>
            <person name="Van Deynze A."/>
            <person name="Vaslin M.F."/>
            <person name="Waghmare V.N."/>
            <person name="Walford S.A."/>
            <person name="Wright R.J."/>
            <person name="Zaki E.A."/>
            <person name="Zhang T."/>
            <person name="Dennis E.S."/>
            <person name="Mayer K.F."/>
            <person name="Peterson D.G."/>
            <person name="Rokhsar D.S."/>
            <person name="Wang X."/>
            <person name="Schmutz J."/>
        </authorList>
    </citation>
    <scope>NUCLEOTIDE SEQUENCE [LARGE SCALE GENOMIC DNA]</scope>
</reference>
<keyword evidence="1" id="KW-0472">Membrane</keyword>
<sequence length="68" mass="7918">MQSLARPEGFFHLHRKDLADILVVINKTEKASEGFRFLRCLGKRKVCLGVWIILLLFNVCLLHIFCFV</sequence>